<dbReference type="RefSeq" id="WP_281845279.1">
    <property type="nucleotide sequence ID" value="NZ_BSCH01000011.1"/>
</dbReference>
<proteinExistence type="predicted"/>
<comment type="caution">
    <text evidence="1">The sequence shown here is derived from an EMBL/GenBank/DDBJ whole genome shotgun (WGS) entry which is preliminary data.</text>
</comment>
<sequence>MFLKPGTLNALMKKAYKSGLAVGRTEDDWLYIAGAYWEVSIKREFVTKKTLGDIISLTGELPDPGTRFLATKEGNQIEMELPLKVNEEPFKEKNILTITDVLLVGTQGTVQRLLQDEQTGRIYPVNNVFVGIIDNAMIDRDKGEYEVQDPFFNPFHGILWANNVCKLRAQFRTDEKNYKVLESLKGIDITPEVPEE</sequence>
<reference evidence="1" key="1">
    <citation type="submission" date="2022-11" db="EMBL/GenBank/DDBJ databases">
        <title>Draft genome sequence of Sellimonas catena strain 18CBH55.</title>
        <authorList>
            <person name="Atsushi H."/>
            <person name="Moriya O."/>
            <person name="Mitsuo S."/>
        </authorList>
    </citation>
    <scope>NUCLEOTIDE SEQUENCE</scope>
    <source>
        <strain evidence="1">18CBH55</strain>
    </source>
</reference>
<reference evidence="1" key="2">
    <citation type="submission" date="2022-11" db="EMBL/GenBank/DDBJ databases">
        <title>Draft genome sequence of Sellimonas catena strain 18CBH55.</title>
        <authorList>
            <person name="Hisatomi A."/>
            <person name="Ohkuma M."/>
            <person name="Sakamoto M."/>
        </authorList>
    </citation>
    <scope>NUCLEOTIDE SEQUENCE</scope>
    <source>
        <strain evidence="1">18CBH55</strain>
    </source>
</reference>
<dbReference type="EMBL" id="BSCH01000011">
    <property type="protein sequence ID" value="GLG90423.1"/>
    <property type="molecule type" value="Genomic_DNA"/>
</dbReference>
<evidence type="ECO:0000313" key="1">
    <source>
        <dbReference type="EMBL" id="GLG90423.1"/>
    </source>
</evidence>
<evidence type="ECO:0000313" key="2">
    <source>
        <dbReference type="Proteomes" id="UP001145094"/>
    </source>
</evidence>
<accession>A0A9W6CAF5</accession>
<dbReference type="Proteomes" id="UP001145094">
    <property type="component" value="Unassembled WGS sequence"/>
</dbReference>
<gene>
    <name evidence="1" type="ORF">Selli2_18500</name>
</gene>
<protein>
    <submittedName>
        <fullName evidence="1">Uncharacterized protein</fullName>
    </submittedName>
</protein>
<organism evidence="1 2">
    <name type="scientific">Sellimonas catena</name>
    <dbReference type="NCBI Taxonomy" id="2994035"/>
    <lineage>
        <taxon>Bacteria</taxon>
        <taxon>Bacillati</taxon>
        <taxon>Bacillota</taxon>
        <taxon>Clostridia</taxon>
        <taxon>Lachnospirales</taxon>
        <taxon>Lachnospiraceae</taxon>
        <taxon>Sellimonas</taxon>
    </lineage>
</organism>
<name>A0A9W6CAF5_9FIRM</name>
<reference evidence="1" key="3">
    <citation type="journal article" date="2023" name="Int. J. Syst. Evol. Microbiol.">
        <title>Sellimonas catena sp. nov., isolated from human faeces.</title>
        <authorList>
            <person name="Hisatomi A."/>
            <person name="Ohkuma M."/>
            <person name="Sakamoto M."/>
        </authorList>
    </citation>
    <scope>NUCLEOTIDE SEQUENCE</scope>
    <source>
        <strain evidence="1">18CBH55</strain>
    </source>
</reference>
<dbReference type="AlphaFoldDB" id="A0A9W6CAF5"/>